<reference evidence="7 8" key="1">
    <citation type="submission" date="2020-07" db="EMBL/GenBank/DDBJ databases">
        <title>Sequencing the genomes of 1000 actinobacteria strains.</title>
        <authorList>
            <person name="Klenk H.-P."/>
        </authorList>
    </citation>
    <scope>NUCLEOTIDE SEQUENCE [LARGE SCALE GENOMIC DNA]</scope>
    <source>
        <strain evidence="7 8">DSM 44749</strain>
    </source>
</reference>
<evidence type="ECO:0000256" key="2">
    <source>
        <dbReference type="ARBA" id="ARBA00022487"/>
    </source>
</evidence>
<evidence type="ECO:0000256" key="4">
    <source>
        <dbReference type="ARBA" id="ARBA00022801"/>
    </source>
</evidence>
<comment type="similarity">
    <text evidence="1">Belongs to the AB hydrolase superfamily.</text>
</comment>
<dbReference type="InterPro" id="IPR054579">
    <property type="entry name" value="GCE-like_dom"/>
</dbReference>
<keyword evidence="4" id="KW-0378">Hydrolase</keyword>
<evidence type="ECO:0000313" key="7">
    <source>
        <dbReference type="EMBL" id="NYG04827.1"/>
    </source>
</evidence>
<dbReference type="GeneID" id="98054774"/>
<evidence type="ECO:0000256" key="3">
    <source>
        <dbReference type="ARBA" id="ARBA00022729"/>
    </source>
</evidence>
<evidence type="ECO:0000256" key="5">
    <source>
        <dbReference type="SAM" id="SignalP"/>
    </source>
</evidence>
<feature type="domain" description="4-O-methyl-glucuronoyl methylesterase-like" evidence="6">
    <location>
        <begin position="185"/>
        <end position="381"/>
    </location>
</feature>
<dbReference type="InterPro" id="IPR050261">
    <property type="entry name" value="FrsA_esterase"/>
</dbReference>
<dbReference type="GO" id="GO:0052689">
    <property type="term" value="F:carboxylic ester hydrolase activity"/>
    <property type="evidence" value="ECO:0007669"/>
    <property type="project" value="UniProtKB-KW"/>
</dbReference>
<feature type="chain" id="PRO_5039057636" description="4-O-methyl-glucuronoyl methylesterase-like domain-containing protein" evidence="5">
    <location>
        <begin position="33"/>
        <end position="436"/>
    </location>
</feature>
<keyword evidence="3 5" id="KW-0732">Signal</keyword>
<organism evidence="7 8">
    <name type="scientific">Pseudonocardia alni</name>
    <name type="common">Amycolata alni</name>
    <dbReference type="NCBI Taxonomy" id="33907"/>
    <lineage>
        <taxon>Bacteria</taxon>
        <taxon>Bacillati</taxon>
        <taxon>Actinomycetota</taxon>
        <taxon>Actinomycetes</taxon>
        <taxon>Pseudonocardiales</taxon>
        <taxon>Pseudonocardiaceae</taxon>
        <taxon>Pseudonocardia</taxon>
    </lineage>
</organism>
<name>A0A852W6U0_PSEA5</name>
<sequence>MSTPISPRSRRRVLLPVARTATSLFVVGAVAAAGCVGAVEATAAPVAHAASTSVPAAGLSVAATVTIDGTQYPNPLRLLDGTGVTDVARWEGARRAELLTAFRENVYGQPLPRPTKQTADVQTTEDGDVVSKKVTIGITGPEGTGSFPLRLFVPKGQTPRGTFLMIDHRGSVSDDPGQSSDYAPVSTITKAGYAFAQIDANDIAPDDSGSYRSKMINLFHPSGSDLPDDAGRAVAAWAWGASRAMDYLQTDKDIDPSKIAVIGHSRSGKAALWAGAQDPRFAAVISNNSGSTGAKLARRGDGGVGAETVSRVNSSFPYWFPKTYQAYGDKVDELPVDQHELMGLVAPRRLVIASASDDSNADPEGEFLAYEAASEIYDLYGLGDNGLGTTGWKPATDTAFSGPAMSYHLRSGGHGLKAADWNIYLKGDLFTQASPR</sequence>
<accession>A0A852W6U0</accession>
<protein>
    <recommendedName>
        <fullName evidence="6">4-O-methyl-glucuronoyl methylesterase-like domain-containing protein</fullName>
    </recommendedName>
</protein>
<evidence type="ECO:0000256" key="1">
    <source>
        <dbReference type="ARBA" id="ARBA00008645"/>
    </source>
</evidence>
<dbReference type="InterPro" id="IPR029058">
    <property type="entry name" value="AB_hydrolase_fold"/>
</dbReference>
<evidence type="ECO:0000259" key="6">
    <source>
        <dbReference type="Pfam" id="PF22244"/>
    </source>
</evidence>
<keyword evidence="8" id="KW-1185">Reference proteome</keyword>
<feature type="signal peptide" evidence="5">
    <location>
        <begin position="1"/>
        <end position="32"/>
    </location>
</feature>
<dbReference type="EMBL" id="JACCCZ010000001">
    <property type="protein sequence ID" value="NYG04827.1"/>
    <property type="molecule type" value="Genomic_DNA"/>
</dbReference>
<dbReference type="PANTHER" id="PTHR22946">
    <property type="entry name" value="DIENELACTONE HYDROLASE DOMAIN-CONTAINING PROTEIN-RELATED"/>
    <property type="match status" value="1"/>
</dbReference>
<proteinExistence type="inferred from homology"/>
<keyword evidence="2" id="KW-0719">Serine esterase</keyword>
<dbReference type="Gene3D" id="3.40.50.1820">
    <property type="entry name" value="alpha/beta hydrolase"/>
    <property type="match status" value="1"/>
</dbReference>
<dbReference type="Pfam" id="PF22244">
    <property type="entry name" value="GCE_fung"/>
    <property type="match status" value="1"/>
</dbReference>
<comment type="caution">
    <text evidence="7">The sequence shown here is derived from an EMBL/GenBank/DDBJ whole genome shotgun (WGS) entry which is preliminary data.</text>
</comment>
<dbReference type="Proteomes" id="UP000549695">
    <property type="component" value="Unassembled WGS sequence"/>
</dbReference>
<dbReference type="RefSeq" id="WP_312888942.1">
    <property type="nucleotide sequence ID" value="NZ_BAAAJZ010000004.1"/>
</dbReference>
<dbReference type="AlphaFoldDB" id="A0A852W6U0"/>
<evidence type="ECO:0000313" key="8">
    <source>
        <dbReference type="Proteomes" id="UP000549695"/>
    </source>
</evidence>
<dbReference type="SUPFAM" id="SSF53474">
    <property type="entry name" value="alpha/beta-Hydrolases"/>
    <property type="match status" value="1"/>
</dbReference>
<gene>
    <name evidence="7" type="ORF">HDA37_005112</name>
</gene>